<protein>
    <recommendedName>
        <fullName evidence="2">Probable ATP-dependent transporter ycf16</fullName>
    </recommendedName>
</protein>
<evidence type="ECO:0000313" key="14">
    <source>
        <dbReference type="EMBL" id="PXF44186.1"/>
    </source>
</evidence>
<comment type="subcellular location">
    <subcellularLocation>
        <location evidence="1">Vacuole membrane</location>
        <topology evidence="1">Multi-pass membrane protein</topology>
    </subcellularLocation>
</comment>
<keyword evidence="9 10" id="KW-0472">Membrane</keyword>
<dbReference type="Pfam" id="PF00664">
    <property type="entry name" value="ABC_membrane"/>
    <property type="match status" value="2"/>
</dbReference>
<dbReference type="GO" id="GO:0005524">
    <property type="term" value="F:ATP binding"/>
    <property type="evidence" value="ECO:0007669"/>
    <property type="project" value="UniProtKB-KW"/>
</dbReference>
<feature type="transmembrane region" description="Helical" evidence="10">
    <location>
        <begin position="288"/>
        <end position="306"/>
    </location>
</feature>
<feature type="transmembrane region" description="Helical" evidence="10">
    <location>
        <begin position="468"/>
        <end position="497"/>
    </location>
</feature>
<reference evidence="14 15" key="1">
    <citation type="journal article" date="2018" name="Mol. Biol. Evol.">
        <title>Analysis of the draft genome of the red seaweed Gracilariopsis chorda provides insights into genome size evolution in Rhodophyta.</title>
        <authorList>
            <person name="Lee J."/>
            <person name="Yang E.C."/>
            <person name="Graf L."/>
            <person name="Yang J.H."/>
            <person name="Qiu H."/>
            <person name="Zel Zion U."/>
            <person name="Chan C.X."/>
            <person name="Stephens T.G."/>
            <person name="Weber A.P.M."/>
            <person name="Boo G.H."/>
            <person name="Boo S.M."/>
            <person name="Kim K.M."/>
            <person name="Shin Y."/>
            <person name="Jung M."/>
            <person name="Lee S.J."/>
            <person name="Yim H.S."/>
            <person name="Lee J.H."/>
            <person name="Bhattacharya D."/>
            <person name="Yoon H.S."/>
        </authorList>
    </citation>
    <scope>NUCLEOTIDE SEQUENCE [LARGE SCALE GENOMIC DNA]</scope>
    <source>
        <strain evidence="14 15">SKKU-2015</strain>
        <tissue evidence="14">Whole body</tissue>
    </source>
</reference>
<evidence type="ECO:0000259" key="13">
    <source>
        <dbReference type="PROSITE" id="PS50929"/>
    </source>
</evidence>
<feature type="transmembrane region" description="Helical" evidence="10">
    <location>
        <begin position="369"/>
        <end position="390"/>
    </location>
</feature>
<comment type="caution">
    <text evidence="14">The sequence shown here is derived from an EMBL/GenBank/DDBJ whole genome shotgun (WGS) entry which is preliminary data.</text>
</comment>
<dbReference type="PANTHER" id="PTHR24223:SF443">
    <property type="entry name" value="MULTIDRUG-RESISTANCE LIKE PROTEIN 1, ISOFORM I"/>
    <property type="match status" value="1"/>
</dbReference>
<dbReference type="SUPFAM" id="SSF90123">
    <property type="entry name" value="ABC transporter transmembrane region"/>
    <property type="match status" value="2"/>
</dbReference>
<feature type="domain" description="ABC transporter" evidence="12">
    <location>
        <begin position="564"/>
        <end position="797"/>
    </location>
</feature>
<dbReference type="InterPro" id="IPR003593">
    <property type="entry name" value="AAA+_ATPase"/>
</dbReference>
<keyword evidence="5" id="KW-0677">Repeat</keyword>
<dbReference type="InterPro" id="IPR050173">
    <property type="entry name" value="ABC_transporter_C-like"/>
</dbReference>
<organism evidence="14 15">
    <name type="scientific">Gracilariopsis chorda</name>
    <dbReference type="NCBI Taxonomy" id="448386"/>
    <lineage>
        <taxon>Eukaryota</taxon>
        <taxon>Rhodophyta</taxon>
        <taxon>Florideophyceae</taxon>
        <taxon>Rhodymeniophycidae</taxon>
        <taxon>Gracilariales</taxon>
        <taxon>Gracilariaceae</taxon>
        <taxon>Gracilariopsis</taxon>
    </lineage>
</organism>
<dbReference type="CDD" id="cd03244">
    <property type="entry name" value="ABCC_MRP_domain2"/>
    <property type="match status" value="1"/>
</dbReference>
<sequence>MLHIVSALYFLARLFFAQPLIPPLRLSPSSSHLKRVAFCLYPLPLLLFAPTSTVFLSYFAASIVALRFAYHHPDSLHNVPFWRRLFWRVDIVLYFTLLSTHFLVSNTYLLLKVVIALIAFAALSTFAANLLQSASSEDLSPTSINLIRLAFSQKLPNIHSFATVPPTLHNTSLFVLLTFRWVTPMLDSASSRPMQHDDISEVEQKFCSESTSNMFHSIWHQEKQPRERQSSSPSLLRALSRSFGWRIMMTAIPKLFADTLTLLAPIVLRKIIQYLQSDPGRARITTEGWRLALLLLFINISGIVMIQQHYLYIHVARTMLHGALVHSVFQKTTRLSPFARSEYESGQIQNMMSTDCRTVSGFVTHIHELWGSVFQVFVSLILLVELLGLVPTLATFALVLCCIPLEALLLSMITALRKSLSRMTDQRVNAISEAIKGIKLIKLYAWEVPFIRRIQKSRFRELGLLRSVLFLQVWNHLLASSLSTTLTVVAFAMYVLLGHALDAALVFPAIALFDIMWPALLFFPNIITDLGKTIASLARLEKYLLAEELQTRGAHCDPEAQASLRARRLEYVFADAVLKWKGSETSFSLSTNSFSIPDGALVAVVGSTAGGKSTLLAGMLGELVVSSGKIHSRIDRSVSYCDQVPFIQNATVRDNVLFGEAYDKKLYETVLSACCLLPDLRTLPAGEMTEIGSRGVNLSGGQRARVALARAVYNTPDICLMDDPLSAVDTNVGFYRRGVVDLKRLEALSYSPLYSHFAETIDGVVTIRAFNDVGRVVKMNEIHTNLMLKTSFAITYARRWLSMRMNTTGSVLTFATTVVLMNIPSSRVSTSMKALLLTYMVSLVNIIRWSVKGLTELESRLSSIERISEYSNDAFPRELTDLETTHDTNSNDEEKRAVSCEEGSSLVPESVAHPPHVENANWPRHGHITFSNVQMRYRSDLELALKSVSFSVKSGEHFAIIGRTGAGKTSTIQSLFRLYDLAGGRITIDGVDISCLRLQDLRSKIGVIPQEAICFSGTIRANLDMLNIYSEEEVQRAFNLCGLAESTNVSLDFEVGEGGANLSVGQRQMMCLGRALLRQCQVVVLDEATSSVSAEVDDRIQRIIRKEMKGCTVLTVAHRLGTVMGNDRVMIMDKGRVAEIGKPYELLKKDSFLKKLVDETGQESAAYLRRLAGIHSV</sequence>
<evidence type="ECO:0000256" key="6">
    <source>
        <dbReference type="ARBA" id="ARBA00022741"/>
    </source>
</evidence>
<dbReference type="InterPro" id="IPR044746">
    <property type="entry name" value="ABCC_6TM_D1"/>
</dbReference>
<dbReference type="Proteomes" id="UP000247409">
    <property type="component" value="Unassembled WGS sequence"/>
</dbReference>
<dbReference type="GO" id="GO:0005774">
    <property type="term" value="C:vacuolar membrane"/>
    <property type="evidence" value="ECO:0007669"/>
    <property type="project" value="UniProtKB-SubCell"/>
</dbReference>
<evidence type="ECO:0000256" key="10">
    <source>
        <dbReference type="SAM" id="Phobius"/>
    </source>
</evidence>
<dbReference type="GO" id="GO:0140359">
    <property type="term" value="F:ABC-type transporter activity"/>
    <property type="evidence" value="ECO:0007669"/>
    <property type="project" value="InterPro"/>
</dbReference>
<evidence type="ECO:0000256" key="5">
    <source>
        <dbReference type="ARBA" id="ARBA00022737"/>
    </source>
</evidence>
<dbReference type="Pfam" id="PF00005">
    <property type="entry name" value="ABC_tran"/>
    <property type="match status" value="2"/>
</dbReference>
<keyword evidence="3" id="KW-0813">Transport</keyword>
<dbReference type="Gene3D" id="1.20.1560.10">
    <property type="entry name" value="ABC transporter type 1, transmembrane domain"/>
    <property type="match status" value="2"/>
</dbReference>
<feature type="transmembrane region" description="Helical" evidence="10">
    <location>
        <begin position="110"/>
        <end position="131"/>
    </location>
</feature>
<evidence type="ECO:0000256" key="9">
    <source>
        <dbReference type="ARBA" id="ARBA00023136"/>
    </source>
</evidence>
<evidence type="ECO:0000256" key="3">
    <source>
        <dbReference type="ARBA" id="ARBA00022448"/>
    </source>
</evidence>
<feature type="chain" id="PRO_5016179241" description="Probable ATP-dependent transporter ycf16" evidence="11">
    <location>
        <begin position="18"/>
        <end position="1177"/>
    </location>
</feature>
<evidence type="ECO:0000256" key="7">
    <source>
        <dbReference type="ARBA" id="ARBA00022840"/>
    </source>
</evidence>
<keyword evidence="15" id="KW-1185">Reference proteome</keyword>
<gene>
    <name evidence="14" type="ORF">BWQ96_06046</name>
</gene>
<evidence type="ECO:0000256" key="1">
    <source>
        <dbReference type="ARBA" id="ARBA00004128"/>
    </source>
</evidence>
<dbReference type="GO" id="GO:0016887">
    <property type="term" value="F:ATP hydrolysis activity"/>
    <property type="evidence" value="ECO:0007669"/>
    <property type="project" value="InterPro"/>
</dbReference>
<feature type="transmembrane region" description="Helical" evidence="10">
    <location>
        <begin position="503"/>
        <end position="523"/>
    </location>
</feature>
<keyword evidence="8 10" id="KW-1133">Transmembrane helix</keyword>
<keyword evidence="6" id="KW-0547">Nucleotide-binding</keyword>
<feature type="transmembrane region" description="Helical" evidence="10">
    <location>
        <begin position="247"/>
        <end position="268"/>
    </location>
</feature>
<feature type="domain" description="ABC transmembrane type-1" evidence="13">
    <location>
        <begin position="255"/>
        <end position="532"/>
    </location>
</feature>
<dbReference type="STRING" id="448386.A0A2V3IQ29"/>
<dbReference type="PROSITE" id="PS50929">
    <property type="entry name" value="ABC_TM1F"/>
    <property type="match status" value="2"/>
</dbReference>
<dbReference type="PROSITE" id="PS00211">
    <property type="entry name" value="ABC_TRANSPORTER_1"/>
    <property type="match status" value="2"/>
</dbReference>
<dbReference type="SUPFAM" id="SSF52540">
    <property type="entry name" value="P-loop containing nucleoside triphosphate hydrolases"/>
    <property type="match status" value="2"/>
</dbReference>
<evidence type="ECO:0000256" key="4">
    <source>
        <dbReference type="ARBA" id="ARBA00022692"/>
    </source>
</evidence>
<keyword evidence="11" id="KW-0732">Signal</keyword>
<dbReference type="FunFam" id="1.20.1560.10:FF:000006">
    <property type="entry name" value="ATP-binding cassette, sub-family C (CFTR/MRP), member 9"/>
    <property type="match status" value="1"/>
</dbReference>
<dbReference type="CDD" id="cd03250">
    <property type="entry name" value="ABCC_MRP_domain1"/>
    <property type="match status" value="1"/>
</dbReference>
<dbReference type="OrthoDB" id="6500128at2759"/>
<dbReference type="CDD" id="cd18579">
    <property type="entry name" value="ABC_6TM_ABCC_D1"/>
    <property type="match status" value="1"/>
</dbReference>
<evidence type="ECO:0000256" key="2">
    <source>
        <dbReference type="ARBA" id="ARBA00014334"/>
    </source>
</evidence>
<feature type="transmembrane region" description="Helical" evidence="10">
    <location>
        <begin position="85"/>
        <end position="104"/>
    </location>
</feature>
<feature type="domain" description="ABC transporter" evidence="12">
    <location>
        <begin position="928"/>
        <end position="1159"/>
    </location>
</feature>
<feature type="transmembrane region" description="Helical" evidence="10">
    <location>
        <begin position="41"/>
        <end position="64"/>
    </location>
</feature>
<evidence type="ECO:0000256" key="11">
    <source>
        <dbReference type="SAM" id="SignalP"/>
    </source>
</evidence>
<dbReference type="InterPro" id="IPR017871">
    <property type="entry name" value="ABC_transporter-like_CS"/>
</dbReference>
<proteinExistence type="predicted"/>
<accession>A0A2V3IQ29</accession>
<dbReference type="AlphaFoldDB" id="A0A2V3IQ29"/>
<feature type="transmembrane region" description="Helical" evidence="10">
    <location>
        <begin position="396"/>
        <end position="416"/>
    </location>
</feature>
<name>A0A2V3IQ29_9FLOR</name>
<evidence type="ECO:0000313" key="15">
    <source>
        <dbReference type="Proteomes" id="UP000247409"/>
    </source>
</evidence>
<dbReference type="PROSITE" id="PS50893">
    <property type="entry name" value="ABC_TRANSPORTER_2"/>
    <property type="match status" value="2"/>
</dbReference>
<feature type="signal peptide" evidence="11">
    <location>
        <begin position="1"/>
        <end position="17"/>
    </location>
</feature>
<dbReference type="InterPro" id="IPR027417">
    <property type="entry name" value="P-loop_NTPase"/>
</dbReference>
<keyword evidence="4 10" id="KW-0812">Transmembrane</keyword>
<dbReference type="InterPro" id="IPR011527">
    <property type="entry name" value="ABC1_TM_dom"/>
</dbReference>
<evidence type="ECO:0000259" key="12">
    <source>
        <dbReference type="PROSITE" id="PS50893"/>
    </source>
</evidence>
<evidence type="ECO:0000256" key="8">
    <source>
        <dbReference type="ARBA" id="ARBA00022989"/>
    </source>
</evidence>
<dbReference type="FunFam" id="3.40.50.300:FF:000630">
    <property type="entry name" value="ATP-binding cassette (ABC) transporter, putative"/>
    <property type="match status" value="1"/>
</dbReference>
<dbReference type="SMART" id="SM00382">
    <property type="entry name" value="AAA"/>
    <property type="match status" value="2"/>
</dbReference>
<dbReference type="Gene3D" id="3.40.50.300">
    <property type="entry name" value="P-loop containing nucleotide triphosphate hydrolases"/>
    <property type="match status" value="2"/>
</dbReference>
<dbReference type="InterPro" id="IPR003439">
    <property type="entry name" value="ABC_transporter-like_ATP-bd"/>
</dbReference>
<dbReference type="EMBL" id="NBIV01000098">
    <property type="protein sequence ID" value="PXF44186.1"/>
    <property type="molecule type" value="Genomic_DNA"/>
</dbReference>
<dbReference type="PANTHER" id="PTHR24223">
    <property type="entry name" value="ATP-BINDING CASSETTE SUB-FAMILY C"/>
    <property type="match status" value="1"/>
</dbReference>
<dbReference type="InterPro" id="IPR036640">
    <property type="entry name" value="ABC1_TM_sf"/>
</dbReference>
<keyword evidence="7" id="KW-0067">ATP-binding</keyword>
<feature type="domain" description="ABC transmembrane type-1" evidence="13">
    <location>
        <begin position="734"/>
        <end position="859"/>
    </location>
</feature>